<feature type="transmembrane region" description="Helical" evidence="5">
    <location>
        <begin position="130"/>
        <end position="149"/>
    </location>
</feature>
<keyword evidence="4 5" id="KW-0472">Membrane</keyword>
<protein>
    <submittedName>
        <fullName evidence="7">Cation:H+ antiporter</fullName>
    </submittedName>
</protein>
<keyword evidence="2 5" id="KW-0812">Transmembrane</keyword>
<evidence type="ECO:0000259" key="6">
    <source>
        <dbReference type="Pfam" id="PF01699"/>
    </source>
</evidence>
<dbReference type="EMBL" id="FQXS01000011">
    <property type="protein sequence ID" value="SHH84018.1"/>
    <property type="molecule type" value="Genomic_DNA"/>
</dbReference>
<evidence type="ECO:0000313" key="8">
    <source>
        <dbReference type="Proteomes" id="UP000184139"/>
    </source>
</evidence>
<dbReference type="STRING" id="1121409.SAMN02745124_02167"/>
<keyword evidence="8" id="KW-1185">Reference proteome</keyword>
<dbReference type="Gene3D" id="1.20.1420.30">
    <property type="entry name" value="NCX, central ion-binding region"/>
    <property type="match status" value="1"/>
</dbReference>
<evidence type="ECO:0000256" key="3">
    <source>
        <dbReference type="ARBA" id="ARBA00022989"/>
    </source>
</evidence>
<evidence type="ECO:0000256" key="5">
    <source>
        <dbReference type="SAM" id="Phobius"/>
    </source>
</evidence>
<dbReference type="GO" id="GO:0055085">
    <property type="term" value="P:transmembrane transport"/>
    <property type="evidence" value="ECO:0007669"/>
    <property type="project" value="InterPro"/>
</dbReference>
<dbReference type="AlphaFoldDB" id="A0A1M5W9A6"/>
<feature type="transmembrane region" description="Helical" evidence="5">
    <location>
        <begin position="12"/>
        <end position="31"/>
    </location>
</feature>
<feature type="transmembrane region" description="Helical" evidence="5">
    <location>
        <begin position="251"/>
        <end position="279"/>
    </location>
</feature>
<accession>A0A1M5W9A6</accession>
<dbReference type="InterPro" id="IPR044880">
    <property type="entry name" value="NCX_ion-bd_dom_sf"/>
</dbReference>
<dbReference type="InterPro" id="IPR004837">
    <property type="entry name" value="NaCa_Exmemb"/>
</dbReference>
<proteinExistence type="predicted"/>
<name>A0A1M5W9A6_9BACT</name>
<dbReference type="Proteomes" id="UP000184139">
    <property type="component" value="Unassembled WGS sequence"/>
</dbReference>
<comment type="subcellular location">
    <subcellularLocation>
        <location evidence="1">Membrane</location>
        <topology evidence="1">Multi-pass membrane protein</topology>
    </subcellularLocation>
</comment>
<dbReference type="Pfam" id="PF01699">
    <property type="entry name" value="Na_Ca_ex"/>
    <property type="match status" value="1"/>
</dbReference>
<dbReference type="GO" id="GO:0016020">
    <property type="term" value="C:membrane"/>
    <property type="evidence" value="ECO:0007669"/>
    <property type="project" value="UniProtKB-SubCell"/>
</dbReference>
<reference evidence="7 8" key="1">
    <citation type="submission" date="2016-11" db="EMBL/GenBank/DDBJ databases">
        <authorList>
            <person name="Jaros S."/>
            <person name="Januszkiewicz K."/>
            <person name="Wedrychowicz H."/>
        </authorList>
    </citation>
    <scope>NUCLEOTIDE SEQUENCE [LARGE SCALE GENOMIC DNA]</scope>
    <source>
        <strain evidence="7 8">DSM 9705</strain>
    </source>
</reference>
<feature type="domain" description="Sodium/calcium exchanger membrane region" evidence="6">
    <location>
        <begin position="196"/>
        <end position="273"/>
    </location>
</feature>
<keyword evidence="3 5" id="KW-1133">Transmembrane helix</keyword>
<feature type="transmembrane region" description="Helical" evidence="5">
    <location>
        <begin position="155"/>
        <end position="172"/>
    </location>
</feature>
<evidence type="ECO:0000256" key="1">
    <source>
        <dbReference type="ARBA" id="ARBA00004141"/>
    </source>
</evidence>
<evidence type="ECO:0000256" key="2">
    <source>
        <dbReference type="ARBA" id="ARBA00022692"/>
    </source>
</evidence>
<evidence type="ECO:0000313" key="7">
    <source>
        <dbReference type="EMBL" id="SHH84018.1"/>
    </source>
</evidence>
<sequence length="280" mass="30329">MKQLLVDSIGLIDLLIWLLVIFFFCGSALLFGGDLTLSFIGAGGVIVEMMIIGICIEVIIESLKQSRGIGTITGFITNGPEALCLIVGLAVGDILFAASTPLGSNFMNPLLLFIAALLCRRFVMVLHCRPLYSLTTIIVTACFAGGFFFIAENHYFRWLIGALVISTPLFFLRPGEPEPLTEDGEIAHPKPWLLPAIILLIGAGYLLDSVVSFAAEHSRAPKGVIGFFVLAALTSWPEFKSCLSLLNRGKILSAILNITVSNLTNIWLAILGVATYLFLH</sequence>
<evidence type="ECO:0000256" key="4">
    <source>
        <dbReference type="ARBA" id="ARBA00023136"/>
    </source>
</evidence>
<feature type="transmembrane region" description="Helical" evidence="5">
    <location>
        <begin position="220"/>
        <end position="239"/>
    </location>
</feature>
<feature type="transmembrane region" description="Helical" evidence="5">
    <location>
        <begin position="192"/>
        <end position="214"/>
    </location>
</feature>
<dbReference type="RefSeq" id="WP_073375919.1">
    <property type="nucleotide sequence ID" value="NZ_FQXS01000011.1"/>
</dbReference>
<feature type="transmembrane region" description="Helical" evidence="5">
    <location>
        <begin position="37"/>
        <end position="60"/>
    </location>
</feature>
<feature type="transmembrane region" description="Helical" evidence="5">
    <location>
        <begin position="106"/>
        <end position="123"/>
    </location>
</feature>
<gene>
    <name evidence="7" type="ORF">SAMN02745124_02167</name>
</gene>
<organism evidence="7 8">
    <name type="scientific">Desulfofustis glycolicus DSM 9705</name>
    <dbReference type="NCBI Taxonomy" id="1121409"/>
    <lineage>
        <taxon>Bacteria</taxon>
        <taxon>Pseudomonadati</taxon>
        <taxon>Thermodesulfobacteriota</taxon>
        <taxon>Desulfobulbia</taxon>
        <taxon>Desulfobulbales</taxon>
        <taxon>Desulfocapsaceae</taxon>
        <taxon>Desulfofustis</taxon>
    </lineage>
</organism>
<dbReference type="OrthoDB" id="5430096at2"/>